<keyword evidence="1" id="KW-0812">Transmembrane</keyword>
<keyword evidence="1" id="KW-0472">Membrane</keyword>
<feature type="transmembrane region" description="Helical" evidence="1">
    <location>
        <begin position="33"/>
        <end position="50"/>
    </location>
</feature>
<evidence type="ECO:0000313" key="3">
    <source>
        <dbReference type="Proteomes" id="UP000526083"/>
    </source>
</evidence>
<dbReference type="EMBL" id="JACGWY010000001">
    <property type="protein sequence ID" value="MBA8815492.1"/>
    <property type="molecule type" value="Genomic_DNA"/>
</dbReference>
<evidence type="ECO:0000313" key="2">
    <source>
        <dbReference type="EMBL" id="MBA8815492.1"/>
    </source>
</evidence>
<proteinExistence type="predicted"/>
<protein>
    <submittedName>
        <fullName evidence="2">Uncharacterized protein</fullName>
    </submittedName>
</protein>
<organism evidence="2 3">
    <name type="scientific">Microbacterium halimionae</name>
    <dbReference type="NCBI Taxonomy" id="1526413"/>
    <lineage>
        <taxon>Bacteria</taxon>
        <taxon>Bacillati</taxon>
        <taxon>Actinomycetota</taxon>
        <taxon>Actinomycetes</taxon>
        <taxon>Micrococcales</taxon>
        <taxon>Microbacteriaceae</taxon>
        <taxon>Microbacterium</taxon>
    </lineage>
</organism>
<gene>
    <name evidence="2" type="ORF">FHX48_000544</name>
</gene>
<dbReference type="Proteomes" id="UP000526083">
    <property type="component" value="Unassembled WGS sequence"/>
</dbReference>
<keyword evidence="1" id="KW-1133">Transmembrane helix</keyword>
<evidence type="ECO:0000256" key="1">
    <source>
        <dbReference type="SAM" id="Phobius"/>
    </source>
</evidence>
<feature type="transmembrane region" description="Helical" evidence="1">
    <location>
        <begin position="125"/>
        <end position="142"/>
    </location>
</feature>
<name>A0A7W3JMB8_9MICO</name>
<keyword evidence="3" id="KW-1185">Reference proteome</keyword>
<sequence>MTTSFESKATKTVSGAEDRAFIDSAVVARIRRLFIIGLVSAFIYSVFMTGSQGACLGGMTGDGGFLNAAGEPTDVAPSCVQLVLRPSPLVFLSLIAVFLWAMSSLQRKAVTEAAALRTLRRAENIIMIVAVGALVIGQLWFWQIPVSEWDGTGTFFFPFPFASGEMTVSPMNQG</sequence>
<comment type="caution">
    <text evidence="2">The sequence shown here is derived from an EMBL/GenBank/DDBJ whole genome shotgun (WGS) entry which is preliminary data.</text>
</comment>
<reference evidence="2 3" key="1">
    <citation type="submission" date="2020-07" db="EMBL/GenBank/DDBJ databases">
        <title>Sequencing the genomes of 1000 actinobacteria strains.</title>
        <authorList>
            <person name="Klenk H.-P."/>
        </authorList>
    </citation>
    <scope>NUCLEOTIDE SEQUENCE [LARGE SCALE GENOMIC DNA]</scope>
    <source>
        <strain evidence="2 3">DSM 27576</strain>
    </source>
</reference>
<accession>A0A7W3JMB8</accession>
<dbReference type="AlphaFoldDB" id="A0A7W3JMB8"/>
<dbReference type="RefSeq" id="WP_167048361.1">
    <property type="nucleotide sequence ID" value="NZ_JAAOZB010000002.1"/>
</dbReference>
<feature type="transmembrane region" description="Helical" evidence="1">
    <location>
        <begin position="87"/>
        <end position="105"/>
    </location>
</feature>